<evidence type="ECO:0000313" key="2">
    <source>
        <dbReference type="Proteomes" id="UP000236370"/>
    </source>
</evidence>
<proteinExistence type="predicted"/>
<dbReference type="EMBL" id="NBAG03000279">
    <property type="protein sequence ID" value="PNI49929.1"/>
    <property type="molecule type" value="Genomic_DNA"/>
</dbReference>
<name>A0A2J8LRQ7_PANTR</name>
<organism evidence="1 2">
    <name type="scientific">Pan troglodytes</name>
    <name type="common">Chimpanzee</name>
    <dbReference type="NCBI Taxonomy" id="9598"/>
    <lineage>
        <taxon>Eukaryota</taxon>
        <taxon>Metazoa</taxon>
        <taxon>Chordata</taxon>
        <taxon>Craniata</taxon>
        <taxon>Vertebrata</taxon>
        <taxon>Euteleostomi</taxon>
        <taxon>Mammalia</taxon>
        <taxon>Eutheria</taxon>
        <taxon>Euarchontoglires</taxon>
        <taxon>Primates</taxon>
        <taxon>Haplorrhini</taxon>
        <taxon>Catarrhini</taxon>
        <taxon>Hominidae</taxon>
        <taxon>Pan</taxon>
    </lineage>
</organism>
<dbReference type="AlphaFoldDB" id="A0A2J8LRQ7"/>
<protein>
    <submittedName>
        <fullName evidence="1">TXNDC15 isoform 2</fullName>
    </submittedName>
</protein>
<feature type="non-terminal residue" evidence="1">
    <location>
        <position position="1"/>
    </location>
</feature>
<comment type="caution">
    <text evidence="1">The sequence shown here is derived from an EMBL/GenBank/DDBJ whole genome shotgun (WGS) entry which is preliminary data.</text>
</comment>
<reference evidence="1 2" key="1">
    <citation type="submission" date="2017-12" db="EMBL/GenBank/DDBJ databases">
        <title>High-resolution comparative analysis of great ape genomes.</title>
        <authorList>
            <person name="Pollen A."/>
            <person name="Hastie A."/>
            <person name="Hormozdiari F."/>
            <person name="Dougherty M."/>
            <person name="Liu R."/>
            <person name="Chaisson M."/>
            <person name="Hoppe E."/>
            <person name="Hill C."/>
            <person name="Pang A."/>
            <person name="Hillier L."/>
            <person name="Baker C."/>
            <person name="Armstrong J."/>
            <person name="Shendure J."/>
            <person name="Paten B."/>
            <person name="Wilson R."/>
            <person name="Chao H."/>
            <person name="Schneider V."/>
            <person name="Ventura M."/>
            <person name="Kronenberg Z."/>
            <person name="Murali S."/>
            <person name="Gordon D."/>
            <person name="Cantsilieris S."/>
            <person name="Munson K."/>
            <person name="Nelson B."/>
            <person name="Raja A."/>
            <person name="Underwood J."/>
            <person name="Diekhans M."/>
            <person name="Fiddes I."/>
            <person name="Haussler D."/>
            <person name="Eichler E."/>
        </authorList>
    </citation>
    <scope>NUCLEOTIDE SEQUENCE [LARGE SCALE GENOMIC DNA]</scope>
    <source>
        <strain evidence="1">Yerkes chimp pedigree #C0471</strain>
    </source>
</reference>
<sequence length="44" mass="4597">VVPAACRRPPRVMRLLGWCCRGKWSLMVRGAACSPSPGGGCVPG</sequence>
<gene>
    <name evidence="1" type="ORF">CK820_G0026702</name>
</gene>
<accession>A0A2J8LRQ7</accession>
<dbReference type="Proteomes" id="UP000236370">
    <property type="component" value="Unassembled WGS sequence"/>
</dbReference>
<evidence type="ECO:0000313" key="1">
    <source>
        <dbReference type="EMBL" id="PNI49929.1"/>
    </source>
</evidence>